<dbReference type="AlphaFoldDB" id="A0A9D1CJM9"/>
<dbReference type="EMBL" id="DVFI01000112">
    <property type="protein sequence ID" value="HIQ63558.1"/>
    <property type="molecule type" value="Genomic_DNA"/>
</dbReference>
<protein>
    <submittedName>
        <fullName evidence="2">Uncharacterized protein</fullName>
    </submittedName>
</protein>
<reference evidence="2" key="2">
    <citation type="journal article" date="2021" name="PeerJ">
        <title>Extensive microbial diversity within the chicken gut microbiome revealed by metagenomics and culture.</title>
        <authorList>
            <person name="Gilroy R."/>
            <person name="Ravi A."/>
            <person name="Getino M."/>
            <person name="Pursley I."/>
            <person name="Horton D.L."/>
            <person name="Alikhan N.F."/>
            <person name="Baker D."/>
            <person name="Gharbi K."/>
            <person name="Hall N."/>
            <person name="Watson M."/>
            <person name="Adriaenssens E.M."/>
            <person name="Foster-Nyarko E."/>
            <person name="Jarju S."/>
            <person name="Secka A."/>
            <person name="Antonio M."/>
            <person name="Oren A."/>
            <person name="Chaudhuri R.R."/>
            <person name="La Ragione R."/>
            <person name="Hildebrand F."/>
            <person name="Pallen M.J."/>
        </authorList>
    </citation>
    <scope>NUCLEOTIDE SEQUENCE</scope>
    <source>
        <strain evidence="2">ChiHile30-977</strain>
    </source>
</reference>
<evidence type="ECO:0000256" key="1">
    <source>
        <dbReference type="SAM" id="MobiDB-lite"/>
    </source>
</evidence>
<name>A0A9D1CJM9_9FIRM</name>
<reference evidence="2" key="1">
    <citation type="submission" date="2020-10" db="EMBL/GenBank/DDBJ databases">
        <authorList>
            <person name="Gilroy R."/>
        </authorList>
    </citation>
    <scope>NUCLEOTIDE SEQUENCE</scope>
    <source>
        <strain evidence="2">ChiHile30-977</strain>
    </source>
</reference>
<organism evidence="2 3">
    <name type="scientific">Candidatus Avichristensenella intestinipullorum</name>
    <dbReference type="NCBI Taxonomy" id="2840693"/>
    <lineage>
        <taxon>Bacteria</taxon>
        <taxon>Bacillati</taxon>
        <taxon>Bacillota</taxon>
        <taxon>Clostridia</taxon>
        <taxon>Candidatus Avichristensenella</taxon>
    </lineage>
</organism>
<gene>
    <name evidence="2" type="ORF">IAA66_08260</name>
</gene>
<comment type="caution">
    <text evidence="2">The sequence shown here is derived from an EMBL/GenBank/DDBJ whole genome shotgun (WGS) entry which is preliminary data.</text>
</comment>
<proteinExistence type="predicted"/>
<feature type="region of interest" description="Disordered" evidence="1">
    <location>
        <begin position="1"/>
        <end position="25"/>
    </location>
</feature>
<sequence length="129" mass="14551">MEHRQAQADRARRPQDARASDEESAGVFEARAQALMAQAEDVLSRFGTDMLEAFRRDATVREKVLSGEWDFYIAYGWLLGRESAQRRSVPAAVRAPNNANTRQSVAGLSEREMEALDERLARGEVIDLR</sequence>
<accession>A0A9D1CJM9</accession>
<evidence type="ECO:0000313" key="2">
    <source>
        <dbReference type="EMBL" id="HIQ63558.1"/>
    </source>
</evidence>
<feature type="compositionally biased region" description="Basic and acidic residues" evidence="1">
    <location>
        <begin position="1"/>
        <end position="21"/>
    </location>
</feature>
<dbReference type="Proteomes" id="UP000886819">
    <property type="component" value="Unassembled WGS sequence"/>
</dbReference>
<evidence type="ECO:0000313" key="3">
    <source>
        <dbReference type="Proteomes" id="UP000886819"/>
    </source>
</evidence>